<protein>
    <submittedName>
        <fullName evidence="2">Uncharacterized protein</fullName>
    </submittedName>
</protein>
<proteinExistence type="predicted"/>
<reference evidence="3" key="1">
    <citation type="submission" date="2017-11" db="EMBL/GenBank/DDBJ databases">
        <authorList>
            <person name="Kuznetsova I."/>
            <person name="Sazanova A."/>
            <person name="Chirak E."/>
            <person name="Safronova V."/>
            <person name="Willems A."/>
        </authorList>
    </citation>
    <scope>NUCLEOTIDE SEQUENCE [LARGE SCALE GENOMIC DNA]</scope>
    <source>
        <strain evidence="3">STM 196</strain>
    </source>
</reference>
<feature type="region of interest" description="Disordered" evidence="1">
    <location>
        <begin position="37"/>
        <end position="61"/>
    </location>
</feature>
<feature type="compositionally biased region" description="Basic and acidic residues" evidence="1">
    <location>
        <begin position="39"/>
        <end position="61"/>
    </location>
</feature>
<accession>A0A2P7BH05</accession>
<dbReference type="OrthoDB" id="8383930at2"/>
<name>A0A2P7BH05_9HYPH</name>
<evidence type="ECO:0000256" key="1">
    <source>
        <dbReference type="SAM" id="MobiDB-lite"/>
    </source>
</evidence>
<keyword evidence="3" id="KW-1185">Reference proteome</keyword>
<evidence type="ECO:0000313" key="2">
    <source>
        <dbReference type="EMBL" id="PSH65750.1"/>
    </source>
</evidence>
<sequence length="61" mass="6746">MPRGTIKSGWTLTSTRGEKISAVEGMKLTPRMATALAESRGKTGDERRTLVKEQLAKTKRK</sequence>
<organism evidence="2 3">
    <name type="scientific">Phyllobacterium brassicacearum</name>
    <dbReference type="NCBI Taxonomy" id="314235"/>
    <lineage>
        <taxon>Bacteria</taxon>
        <taxon>Pseudomonadati</taxon>
        <taxon>Pseudomonadota</taxon>
        <taxon>Alphaproteobacteria</taxon>
        <taxon>Hyphomicrobiales</taxon>
        <taxon>Phyllobacteriaceae</taxon>
        <taxon>Phyllobacterium</taxon>
    </lineage>
</organism>
<gene>
    <name evidence="2" type="ORF">CU102_19945</name>
</gene>
<dbReference type="EMBL" id="PGGO01000016">
    <property type="protein sequence ID" value="PSH65750.1"/>
    <property type="molecule type" value="Genomic_DNA"/>
</dbReference>
<dbReference type="AlphaFoldDB" id="A0A2P7BH05"/>
<dbReference type="Proteomes" id="UP000241444">
    <property type="component" value="Unassembled WGS sequence"/>
</dbReference>
<evidence type="ECO:0000313" key="3">
    <source>
        <dbReference type="Proteomes" id="UP000241444"/>
    </source>
</evidence>
<comment type="caution">
    <text evidence="2">The sequence shown here is derived from an EMBL/GenBank/DDBJ whole genome shotgun (WGS) entry which is preliminary data.</text>
</comment>